<dbReference type="RefSeq" id="WP_108639101.1">
    <property type="nucleotide sequence ID" value="NZ_QCYG01000001.1"/>
</dbReference>
<dbReference type="InterPro" id="IPR016024">
    <property type="entry name" value="ARM-type_fold"/>
</dbReference>
<dbReference type="Gene3D" id="1.25.10.90">
    <property type="match status" value="1"/>
</dbReference>
<accession>A0A2T7G0I5</accession>
<gene>
    <name evidence="1" type="ORF">DC363_00115</name>
</gene>
<reference evidence="1 2" key="1">
    <citation type="submission" date="2018-04" db="EMBL/GenBank/DDBJ databases">
        <title>Pelagivirga bohaiensis gen. nov., sp. nov., a bacterium isolated from the Bohai Sea.</title>
        <authorList>
            <person name="Ji X."/>
        </authorList>
    </citation>
    <scope>NUCLEOTIDE SEQUENCE [LARGE SCALE GENOMIC DNA]</scope>
    <source>
        <strain evidence="1 2">BH-SD16</strain>
    </source>
</reference>
<dbReference type="PANTHER" id="PTHR34070:SF1">
    <property type="entry name" value="DNA ALKYLATION REPAIR PROTEIN"/>
    <property type="match status" value="1"/>
</dbReference>
<comment type="caution">
    <text evidence="1">The sequence shown here is derived from an EMBL/GenBank/DDBJ whole genome shotgun (WGS) entry which is preliminary data.</text>
</comment>
<dbReference type="InterPro" id="IPR014825">
    <property type="entry name" value="DNA_alkylation"/>
</dbReference>
<dbReference type="OrthoDB" id="9775346at2"/>
<proteinExistence type="predicted"/>
<dbReference type="EMBL" id="QCYG01000001">
    <property type="protein sequence ID" value="PVA07944.1"/>
    <property type="molecule type" value="Genomic_DNA"/>
</dbReference>
<dbReference type="Pfam" id="PF08713">
    <property type="entry name" value="DNA_alkylation"/>
    <property type="match status" value="1"/>
</dbReference>
<dbReference type="SUPFAM" id="SSF48371">
    <property type="entry name" value="ARM repeat"/>
    <property type="match status" value="1"/>
</dbReference>
<dbReference type="Proteomes" id="UP000244817">
    <property type="component" value="Unassembled WGS sequence"/>
</dbReference>
<organism evidence="1 2">
    <name type="scientific">Thalassorhabdomicrobium marinisediminis</name>
    <dbReference type="NCBI Taxonomy" id="2170577"/>
    <lineage>
        <taxon>Bacteria</taxon>
        <taxon>Pseudomonadati</taxon>
        <taxon>Pseudomonadota</taxon>
        <taxon>Alphaproteobacteria</taxon>
        <taxon>Rhodobacterales</taxon>
        <taxon>Paracoccaceae</taxon>
        <taxon>Thalassorhabdomicrobium</taxon>
    </lineage>
</organism>
<name>A0A2T7G0I5_9RHOB</name>
<sequence>MIPLEDAVATLQMQGDAQKAAEMRKYHKVDRPYFGVANPVIDAAAKAWRAEVTLDERLTLASELWDSNIHECRIAAAKLLVQARIKPDDAAWRLIASWVPQFDGWAIADHVSSAGGRRLLAEPARLDEVEGWTRSDHLWTKRAALVMTLPWTKMNNPGPDELQARERILGWAADYTRDPAWFIQKAVSWWLRELGRHDAPRVRKFLADHGDAMKPSARKDASRKLPPA</sequence>
<keyword evidence="2" id="KW-1185">Reference proteome</keyword>
<protein>
    <submittedName>
        <fullName evidence="1">DNA alkylation repair protein</fullName>
    </submittedName>
</protein>
<evidence type="ECO:0000313" key="2">
    <source>
        <dbReference type="Proteomes" id="UP000244817"/>
    </source>
</evidence>
<dbReference type="AlphaFoldDB" id="A0A2T7G0I5"/>
<evidence type="ECO:0000313" key="1">
    <source>
        <dbReference type="EMBL" id="PVA07944.1"/>
    </source>
</evidence>
<dbReference type="PANTHER" id="PTHR34070">
    <property type="entry name" value="ARMADILLO-TYPE FOLD"/>
    <property type="match status" value="1"/>
</dbReference>
<dbReference type="CDD" id="cd06561">
    <property type="entry name" value="AlkD_like"/>
    <property type="match status" value="1"/>
</dbReference>